<reference evidence="1 2" key="1">
    <citation type="journal article" date="2016" name="Nat. Commun.">
        <title>Thousands of microbial genomes shed light on interconnected biogeochemical processes in an aquifer system.</title>
        <authorList>
            <person name="Anantharaman K."/>
            <person name="Brown C.T."/>
            <person name="Hug L.A."/>
            <person name="Sharon I."/>
            <person name="Castelle C.J."/>
            <person name="Probst A.J."/>
            <person name="Thomas B.C."/>
            <person name="Singh A."/>
            <person name="Wilkins M.J."/>
            <person name="Karaoz U."/>
            <person name="Brodie E.L."/>
            <person name="Williams K.H."/>
            <person name="Hubbard S.S."/>
            <person name="Banfield J.F."/>
        </authorList>
    </citation>
    <scope>NUCLEOTIDE SEQUENCE [LARGE SCALE GENOMIC DNA]</scope>
</reference>
<evidence type="ECO:0000313" key="2">
    <source>
        <dbReference type="Proteomes" id="UP000177960"/>
    </source>
</evidence>
<sequence length="70" mass="8279">MLLRRDRYIAKQISQTLKDDETGILIMGANHNVDDYLPKGIKVFYLKKSDKFLANFLKRMPNLYRLGIYI</sequence>
<gene>
    <name evidence="1" type="ORF">A3B92_00365</name>
</gene>
<accession>A0A1G1ZJ21</accession>
<dbReference type="AlphaFoldDB" id="A0A1G1ZJ21"/>
<evidence type="ECO:0000313" key="1">
    <source>
        <dbReference type="EMBL" id="OGY64574.1"/>
    </source>
</evidence>
<dbReference type="EMBL" id="MHJG01000002">
    <property type="protein sequence ID" value="OGY64574.1"/>
    <property type="molecule type" value="Genomic_DNA"/>
</dbReference>
<dbReference type="Proteomes" id="UP000177960">
    <property type="component" value="Unassembled WGS sequence"/>
</dbReference>
<comment type="caution">
    <text evidence="1">The sequence shown here is derived from an EMBL/GenBank/DDBJ whole genome shotgun (WGS) entry which is preliminary data.</text>
</comment>
<protein>
    <submittedName>
        <fullName evidence="1">Uncharacterized protein</fullName>
    </submittedName>
</protein>
<organism evidence="1 2">
    <name type="scientific">Candidatus Harrisonbacteria bacterium RIFCSPHIGHO2_02_FULL_42_16</name>
    <dbReference type="NCBI Taxonomy" id="1798404"/>
    <lineage>
        <taxon>Bacteria</taxon>
        <taxon>Candidatus Harrisoniibacteriota</taxon>
    </lineage>
</organism>
<proteinExistence type="predicted"/>
<name>A0A1G1ZJ21_9BACT</name>